<keyword evidence="1" id="KW-1133">Transmembrane helix</keyword>
<protein>
    <submittedName>
        <fullName evidence="2">Uncharacterized protein</fullName>
    </submittedName>
</protein>
<proteinExistence type="predicted"/>
<evidence type="ECO:0000313" key="2">
    <source>
        <dbReference type="EMBL" id="GBP82544.1"/>
    </source>
</evidence>
<gene>
    <name evidence="2" type="ORF">EVAR_91669_1</name>
</gene>
<dbReference type="AlphaFoldDB" id="A0A4C1Z649"/>
<feature type="transmembrane region" description="Helical" evidence="1">
    <location>
        <begin position="6"/>
        <end position="26"/>
    </location>
</feature>
<organism evidence="2 3">
    <name type="scientific">Eumeta variegata</name>
    <name type="common">Bagworm moth</name>
    <name type="synonym">Eumeta japonica</name>
    <dbReference type="NCBI Taxonomy" id="151549"/>
    <lineage>
        <taxon>Eukaryota</taxon>
        <taxon>Metazoa</taxon>
        <taxon>Ecdysozoa</taxon>
        <taxon>Arthropoda</taxon>
        <taxon>Hexapoda</taxon>
        <taxon>Insecta</taxon>
        <taxon>Pterygota</taxon>
        <taxon>Neoptera</taxon>
        <taxon>Endopterygota</taxon>
        <taxon>Lepidoptera</taxon>
        <taxon>Glossata</taxon>
        <taxon>Ditrysia</taxon>
        <taxon>Tineoidea</taxon>
        <taxon>Psychidae</taxon>
        <taxon>Oiketicinae</taxon>
        <taxon>Eumeta</taxon>
    </lineage>
</organism>
<dbReference type="EMBL" id="BGZK01001570">
    <property type="protein sequence ID" value="GBP82544.1"/>
    <property type="molecule type" value="Genomic_DNA"/>
</dbReference>
<evidence type="ECO:0000313" key="3">
    <source>
        <dbReference type="Proteomes" id="UP000299102"/>
    </source>
</evidence>
<keyword evidence="1" id="KW-0812">Transmembrane</keyword>
<sequence length="86" mass="9153">MTSVLWPVIAILQSVASIFISGVFLYTRIFRAKFEISKLIIARRTAITVWILSPNDEEAAVAVARSGTGGARQADSLGGSWTALGG</sequence>
<comment type="caution">
    <text evidence="2">The sequence shown here is derived from an EMBL/GenBank/DDBJ whole genome shotgun (WGS) entry which is preliminary data.</text>
</comment>
<name>A0A4C1Z649_EUMVA</name>
<evidence type="ECO:0000256" key="1">
    <source>
        <dbReference type="SAM" id="Phobius"/>
    </source>
</evidence>
<keyword evidence="3" id="KW-1185">Reference proteome</keyword>
<keyword evidence="1" id="KW-0472">Membrane</keyword>
<accession>A0A4C1Z649</accession>
<reference evidence="2 3" key="1">
    <citation type="journal article" date="2019" name="Commun. Biol.">
        <title>The bagworm genome reveals a unique fibroin gene that provides high tensile strength.</title>
        <authorList>
            <person name="Kono N."/>
            <person name="Nakamura H."/>
            <person name="Ohtoshi R."/>
            <person name="Tomita M."/>
            <person name="Numata K."/>
            <person name="Arakawa K."/>
        </authorList>
    </citation>
    <scope>NUCLEOTIDE SEQUENCE [LARGE SCALE GENOMIC DNA]</scope>
</reference>
<dbReference type="Proteomes" id="UP000299102">
    <property type="component" value="Unassembled WGS sequence"/>
</dbReference>